<evidence type="ECO:0000256" key="3">
    <source>
        <dbReference type="ARBA" id="ARBA00004496"/>
    </source>
</evidence>
<feature type="binding site" evidence="16">
    <location>
        <position position="276"/>
    </location>
    <ligand>
        <name>Mg(2+)</name>
        <dbReference type="ChEBI" id="CHEBI:18420"/>
        <label>1</label>
    </ligand>
</feature>
<dbReference type="InterPro" id="IPR005905">
    <property type="entry name" value="D_ala_D_ala"/>
</dbReference>
<evidence type="ECO:0000256" key="7">
    <source>
        <dbReference type="ARBA" id="ARBA00022598"/>
    </source>
</evidence>
<proteinExistence type="inferred from homology"/>
<feature type="binding site" evidence="16">
    <location>
        <position position="276"/>
    </location>
    <ligand>
        <name>Mg(2+)</name>
        <dbReference type="ChEBI" id="CHEBI:18420"/>
        <label>2</label>
    </ligand>
</feature>
<evidence type="ECO:0000256" key="12">
    <source>
        <dbReference type="ARBA" id="ARBA00023316"/>
    </source>
</evidence>
<dbReference type="Gene3D" id="3.30.1490.20">
    <property type="entry name" value="ATP-grasp fold, A domain"/>
    <property type="match status" value="1"/>
</dbReference>
<comment type="similarity">
    <text evidence="4 14">Belongs to the D-alanine--D-alanine ligase family.</text>
</comment>
<keyword evidence="9 17" id="KW-0067">ATP-binding</keyword>
<dbReference type="GO" id="GO:0008716">
    <property type="term" value="F:D-alanine-D-alanine ligase activity"/>
    <property type="evidence" value="ECO:0007669"/>
    <property type="project" value="UniProtKB-UniRule"/>
</dbReference>
<evidence type="ECO:0000256" key="4">
    <source>
        <dbReference type="ARBA" id="ARBA00010871"/>
    </source>
</evidence>
<dbReference type="InterPro" id="IPR011761">
    <property type="entry name" value="ATP-grasp"/>
</dbReference>
<evidence type="ECO:0000256" key="8">
    <source>
        <dbReference type="ARBA" id="ARBA00022741"/>
    </source>
</evidence>
<evidence type="ECO:0000256" key="13">
    <source>
        <dbReference type="ARBA" id="ARBA00047614"/>
    </source>
</evidence>
<dbReference type="PANTHER" id="PTHR23132:SF23">
    <property type="entry name" value="D-ALANINE--D-ALANINE LIGASE B"/>
    <property type="match status" value="1"/>
</dbReference>
<evidence type="ECO:0000256" key="14">
    <source>
        <dbReference type="HAMAP-Rule" id="MF_00047"/>
    </source>
</evidence>
<dbReference type="Pfam" id="PF01820">
    <property type="entry name" value="Dala_Dala_lig_N"/>
    <property type="match status" value="1"/>
</dbReference>
<keyword evidence="12 14" id="KW-0961">Cell wall biogenesis/degradation</keyword>
<organism evidence="19 20">
    <name type="scientific">Erythrobacter mangrovi</name>
    <dbReference type="NCBI Taxonomy" id="2739433"/>
    <lineage>
        <taxon>Bacteria</taxon>
        <taxon>Pseudomonadati</taxon>
        <taxon>Pseudomonadota</taxon>
        <taxon>Alphaproteobacteria</taxon>
        <taxon>Sphingomonadales</taxon>
        <taxon>Erythrobacteraceae</taxon>
        <taxon>Erythrobacter/Porphyrobacter group</taxon>
        <taxon>Erythrobacter</taxon>
    </lineage>
</organism>
<dbReference type="RefSeq" id="WP_173212013.1">
    <property type="nucleotide sequence ID" value="NZ_CP053921.1"/>
</dbReference>
<evidence type="ECO:0000256" key="10">
    <source>
        <dbReference type="ARBA" id="ARBA00022960"/>
    </source>
</evidence>
<dbReference type="PANTHER" id="PTHR23132">
    <property type="entry name" value="D-ALANINE--D-ALANINE LIGASE"/>
    <property type="match status" value="1"/>
</dbReference>
<keyword evidence="6 14" id="KW-0963">Cytoplasm</keyword>
<evidence type="ECO:0000256" key="15">
    <source>
        <dbReference type="PIRSR" id="PIRSR039102-1"/>
    </source>
</evidence>
<dbReference type="SUPFAM" id="SSF52440">
    <property type="entry name" value="PreATP-grasp domain"/>
    <property type="match status" value="1"/>
</dbReference>
<keyword evidence="20" id="KW-1185">Reference proteome</keyword>
<keyword evidence="8 17" id="KW-0547">Nucleotide-binding</keyword>
<dbReference type="InterPro" id="IPR000291">
    <property type="entry name" value="D-Ala_lig_Van_CS"/>
</dbReference>
<evidence type="ECO:0000256" key="6">
    <source>
        <dbReference type="ARBA" id="ARBA00022490"/>
    </source>
</evidence>
<comment type="pathway">
    <text evidence="14">Cell wall biogenesis; peptidoglycan biosynthesis.</text>
</comment>
<protein>
    <recommendedName>
        <fullName evidence="5 14">D-alanine--D-alanine ligase</fullName>
        <ecNumber evidence="5 14">6.3.2.4</ecNumber>
    </recommendedName>
    <alternativeName>
        <fullName evidence="14">D-Ala-D-Ala ligase</fullName>
    </alternativeName>
    <alternativeName>
        <fullName evidence="14">D-alanylalanine synthetase</fullName>
    </alternativeName>
</protein>
<dbReference type="KEGG" id="emv:HQR01_01390"/>
<dbReference type="PIRSF" id="PIRSF039102">
    <property type="entry name" value="Ddl/VanB"/>
    <property type="match status" value="1"/>
</dbReference>
<evidence type="ECO:0000259" key="18">
    <source>
        <dbReference type="PROSITE" id="PS50975"/>
    </source>
</evidence>
<dbReference type="EMBL" id="CP053921">
    <property type="protein sequence ID" value="QKG70127.1"/>
    <property type="molecule type" value="Genomic_DNA"/>
</dbReference>
<keyword evidence="10 14" id="KW-0133">Cell shape</keyword>
<dbReference type="HAMAP" id="MF_00047">
    <property type="entry name" value="Dala_Dala_lig"/>
    <property type="match status" value="1"/>
</dbReference>
<dbReference type="InterPro" id="IPR011095">
    <property type="entry name" value="Dala_Dala_lig_C"/>
</dbReference>
<name>A0A7D4BSQ2_9SPHN</name>
<dbReference type="PROSITE" id="PS00843">
    <property type="entry name" value="DALA_DALA_LIGASE_1"/>
    <property type="match status" value="1"/>
</dbReference>
<comment type="cofactor">
    <cofactor evidence="1">
        <name>Mn(2+)</name>
        <dbReference type="ChEBI" id="CHEBI:29035"/>
    </cofactor>
</comment>
<dbReference type="Pfam" id="PF07478">
    <property type="entry name" value="Dala_Dala_lig_C"/>
    <property type="match status" value="1"/>
</dbReference>
<evidence type="ECO:0000256" key="5">
    <source>
        <dbReference type="ARBA" id="ARBA00012216"/>
    </source>
</evidence>
<reference evidence="19 20" key="1">
    <citation type="submission" date="2020-05" db="EMBL/GenBank/DDBJ databases">
        <title>Erythrobacter mangrovi sp. nov., isolated from rhizosphere soil of mangrove plant (Kandelia candel).</title>
        <authorList>
            <person name="Ye Y.H."/>
        </authorList>
    </citation>
    <scope>NUCLEOTIDE SEQUENCE [LARGE SCALE GENOMIC DNA]</scope>
    <source>
        <strain evidence="19 20">EB310</strain>
    </source>
</reference>
<feature type="active site" evidence="15">
    <location>
        <position position="19"/>
    </location>
</feature>
<dbReference type="GO" id="GO:0046872">
    <property type="term" value="F:metal ion binding"/>
    <property type="evidence" value="ECO:0007669"/>
    <property type="project" value="UniProtKB-KW"/>
</dbReference>
<dbReference type="SUPFAM" id="SSF56059">
    <property type="entry name" value="Glutathione synthetase ATP-binding domain-like"/>
    <property type="match status" value="1"/>
</dbReference>
<comment type="function">
    <text evidence="2 14">Cell wall formation.</text>
</comment>
<dbReference type="Gene3D" id="3.30.470.20">
    <property type="entry name" value="ATP-grasp fold, B domain"/>
    <property type="match status" value="1"/>
</dbReference>
<sequence>MTDLPKLHIAVLMGGWANERPVSLMSGEGVAKALEARGHRVTRIDMDRQVAARIAEVAPDVVFNALHGVPGEDGTVQGMLDLMGVPYTHSGLATSVIAIDKQLTKNALVPHGIPMPGGRIVKSADLHQGDPMARPYVLKPVNEGSSVGVAIVTAEGNYGNPIAPNAKGPWQEFAELLAEPYIKGREMTTAVIDFPEGPRALAVTELKTKSGFYDFDAKYTEGMTEHVCPAEIPDHIRDLCLEYALKAHKVLGCRGTSRTDFRWDEEHGESGLFVLETNTQPGMTQLSLVPEQAKYMGIDYGELCEMIVAAALRDHAARARGGDG</sequence>
<keyword evidence="11 14" id="KW-0573">Peptidoglycan synthesis</keyword>
<dbReference type="Proteomes" id="UP000504693">
    <property type="component" value="Chromosome"/>
</dbReference>
<keyword evidence="16" id="KW-0464">Manganese</keyword>
<dbReference type="UniPathway" id="UPA00219"/>
<dbReference type="GO" id="GO:0005524">
    <property type="term" value="F:ATP binding"/>
    <property type="evidence" value="ECO:0007669"/>
    <property type="project" value="UniProtKB-UniRule"/>
</dbReference>
<evidence type="ECO:0000256" key="2">
    <source>
        <dbReference type="ARBA" id="ARBA00003921"/>
    </source>
</evidence>
<dbReference type="InterPro" id="IPR011127">
    <property type="entry name" value="Dala_Dala_lig_N"/>
</dbReference>
<evidence type="ECO:0000313" key="20">
    <source>
        <dbReference type="Proteomes" id="UP000504693"/>
    </source>
</evidence>
<dbReference type="PROSITE" id="PS50975">
    <property type="entry name" value="ATP_GRASP"/>
    <property type="match status" value="1"/>
</dbReference>
<evidence type="ECO:0000256" key="1">
    <source>
        <dbReference type="ARBA" id="ARBA00001936"/>
    </source>
</evidence>
<dbReference type="GO" id="GO:0005737">
    <property type="term" value="C:cytoplasm"/>
    <property type="evidence" value="ECO:0007669"/>
    <property type="project" value="UniProtKB-SubCell"/>
</dbReference>
<dbReference type="NCBIfam" id="TIGR01205">
    <property type="entry name" value="D_ala_D_alaTIGR"/>
    <property type="match status" value="1"/>
</dbReference>
<dbReference type="EC" id="6.3.2.4" evidence="5 14"/>
<comment type="subcellular location">
    <subcellularLocation>
        <location evidence="3 14">Cytoplasm</location>
    </subcellularLocation>
</comment>
<dbReference type="InterPro" id="IPR013815">
    <property type="entry name" value="ATP_grasp_subdomain_1"/>
</dbReference>
<dbReference type="PROSITE" id="PS00844">
    <property type="entry name" value="DALA_DALA_LIGASE_2"/>
    <property type="match status" value="1"/>
</dbReference>
<feature type="domain" description="ATP-grasp" evidence="18">
    <location>
        <begin position="105"/>
        <end position="309"/>
    </location>
</feature>
<dbReference type="InterPro" id="IPR016185">
    <property type="entry name" value="PreATP-grasp_dom_sf"/>
</dbReference>
<keyword evidence="16" id="KW-0460">Magnesium</keyword>
<dbReference type="AlphaFoldDB" id="A0A7D4BSQ2"/>
<feature type="active site" evidence="15">
    <location>
        <position position="145"/>
    </location>
</feature>
<accession>A0A7D4BSQ2</accession>
<keyword evidence="16" id="KW-0479">Metal-binding</keyword>
<evidence type="ECO:0000256" key="17">
    <source>
        <dbReference type="PROSITE-ProRule" id="PRU00409"/>
    </source>
</evidence>
<feature type="active site" evidence="15">
    <location>
        <position position="287"/>
    </location>
</feature>
<evidence type="ECO:0000256" key="16">
    <source>
        <dbReference type="PIRSR" id="PIRSR039102-3"/>
    </source>
</evidence>
<dbReference type="NCBIfam" id="NF002378">
    <property type="entry name" value="PRK01372.1"/>
    <property type="match status" value="1"/>
</dbReference>
<dbReference type="GO" id="GO:0071555">
    <property type="term" value="P:cell wall organization"/>
    <property type="evidence" value="ECO:0007669"/>
    <property type="project" value="UniProtKB-KW"/>
</dbReference>
<comment type="catalytic activity">
    <reaction evidence="13 14">
        <text>2 D-alanine + ATP = D-alanyl-D-alanine + ADP + phosphate + H(+)</text>
        <dbReference type="Rhea" id="RHEA:11224"/>
        <dbReference type="ChEBI" id="CHEBI:15378"/>
        <dbReference type="ChEBI" id="CHEBI:30616"/>
        <dbReference type="ChEBI" id="CHEBI:43474"/>
        <dbReference type="ChEBI" id="CHEBI:57416"/>
        <dbReference type="ChEBI" id="CHEBI:57822"/>
        <dbReference type="ChEBI" id="CHEBI:456216"/>
        <dbReference type="EC" id="6.3.2.4"/>
    </reaction>
</comment>
<comment type="cofactor">
    <cofactor evidence="16">
        <name>Mg(2+)</name>
        <dbReference type="ChEBI" id="CHEBI:18420"/>
    </cofactor>
    <cofactor evidence="16">
        <name>Mn(2+)</name>
        <dbReference type="ChEBI" id="CHEBI:29035"/>
    </cofactor>
    <text evidence="16">Binds 2 magnesium or manganese ions per subunit.</text>
</comment>
<evidence type="ECO:0000256" key="9">
    <source>
        <dbReference type="ARBA" id="ARBA00022840"/>
    </source>
</evidence>
<evidence type="ECO:0000256" key="11">
    <source>
        <dbReference type="ARBA" id="ARBA00022984"/>
    </source>
</evidence>
<dbReference type="GO" id="GO:0008360">
    <property type="term" value="P:regulation of cell shape"/>
    <property type="evidence" value="ECO:0007669"/>
    <property type="project" value="UniProtKB-KW"/>
</dbReference>
<dbReference type="Gene3D" id="3.40.50.20">
    <property type="match status" value="1"/>
</dbReference>
<feature type="binding site" evidence="16">
    <location>
        <position position="278"/>
    </location>
    <ligand>
        <name>Mg(2+)</name>
        <dbReference type="ChEBI" id="CHEBI:18420"/>
        <label>2</label>
    </ligand>
</feature>
<feature type="binding site" evidence="16">
    <location>
        <position position="260"/>
    </location>
    <ligand>
        <name>Mg(2+)</name>
        <dbReference type="ChEBI" id="CHEBI:18420"/>
        <label>1</label>
    </ligand>
</feature>
<keyword evidence="7 14" id="KW-0436">Ligase</keyword>
<gene>
    <name evidence="14" type="primary">ddl</name>
    <name evidence="19" type="ORF">HQR01_01390</name>
</gene>
<evidence type="ECO:0000313" key="19">
    <source>
        <dbReference type="EMBL" id="QKG70127.1"/>
    </source>
</evidence>
<dbReference type="GO" id="GO:0009252">
    <property type="term" value="P:peptidoglycan biosynthetic process"/>
    <property type="evidence" value="ECO:0007669"/>
    <property type="project" value="UniProtKB-UniRule"/>
</dbReference>